<organism evidence="1 2">
    <name type="scientific">Rozella allomycis (strain CSF55)</name>
    <dbReference type="NCBI Taxonomy" id="988480"/>
    <lineage>
        <taxon>Eukaryota</taxon>
        <taxon>Fungi</taxon>
        <taxon>Fungi incertae sedis</taxon>
        <taxon>Cryptomycota</taxon>
        <taxon>Cryptomycota incertae sedis</taxon>
        <taxon>Rozella</taxon>
    </lineage>
</organism>
<dbReference type="Proteomes" id="UP000030755">
    <property type="component" value="Unassembled WGS sequence"/>
</dbReference>
<evidence type="ECO:0000313" key="1">
    <source>
        <dbReference type="EMBL" id="EPZ35132.1"/>
    </source>
</evidence>
<dbReference type="AlphaFoldDB" id="A0A075AY10"/>
<dbReference type="OrthoDB" id="2107915at2759"/>
<proteinExistence type="predicted"/>
<dbReference type="OMA" id="AQFAYWR"/>
<gene>
    <name evidence="1" type="ORF">O9G_003504</name>
</gene>
<sequence>MSSTIITHHWIESFEKFYISAIVVSNQNTNDYNRKPVAIIAGATGVVKEYYTSFASFLVSESAVHACLLFDYRGVDSNIKNHWTRDTESCVQFLSKVYSGHPIVYIAHSVGGHILGFLRNQNLLTRVLFISVNNAFYKWWQWGKVPGYAKFLLNVVAPYIAVPTYGYYPSSIVGLGEDIPSNVGLQWMYWCNYKAYMCHRPENKALFEKCTLPIEFIAFSDDELSGFEAFDSTLRYIFSNSDGRLLYMDTQKAKLPVSPGHLKFFRSAMKNILWYPVLQWIGAGEKIDVKAFGFPEGAIKIVKTNSSMPHL</sequence>
<dbReference type="EMBL" id="KE560866">
    <property type="protein sequence ID" value="EPZ35132.1"/>
    <property type="molecule type" value="Genomic_DNA"/>
</dbReference>
<reference evidence="1 2" key="1">
    <citation type="journal article" date="2013" name="Curr. Biol.">
        <title>Shared signatures of parasitism and phylogenomics unite Cryptomycota and microsporidia.</title>
        <authorList>
            <person name="James T.Y."/>
            <person name="Pelin A."/>
            <person name="Bonen L."/>
            <person name="Ahrendt S."/>
            <person name="Sain D."/>
            <person name="Corradi N."/>
            <person name="Stajich J.E."/>
        </authorList>
    </citation>
    <scope>NUCLEOTIDE SEQUENCE [LARGE SCALE GENOMIC DNA]</scope>
    <source>
        <strain evidence="1 2">CSF55</strain>
    </source>
</reference>
<name>A0A075AY10_ROZAC</name>
<dbReference type="SUPFAM" id="SSF53474">
    <property type="entry name" value="alpha/beta-Hydrolases"/>
    <property type="match status" value="1"/>
</dbReference>
<keyword evidence="2" id="KW-1185">Reference proteome</keyword>
<evidence type="ECO:0000313" key="2">
    <source>
        <dbReference type="Proteomes" id="UP000030755"/>
    </source>
</evidence>
<accession>A0A075AY10</accession>
<dbReference type="Gene3D" id="3.40.50.1820">
    <property type="entry name" value="alpha/beta hydrolase"/>
    <property type="match status" value="1"/>
</dbReference>
<dbReference type="HOGENOM" id="CLU_058232_0_1_1"/>
<dbReference type="InterPro" id="IPR029058">
    <property type="entry name" value="AB_hydrolase_fold"/>
</dbReference>
<evidence type="ECO:0008006" key="3">
    <source>
        <dbReference type="Google" id="ProtNLM"/>
    </source>
</evidence>
<protein>
    <recommendedName>
        <fullName evidence="3">AB hydrolase-1 domain-containing protein</fullName>
    </recommendedName>
</protein>